<proteinExistence type="inferred from homology"/>
<dbReference type="Proteomes" id="UP001165060">
    <property type="component" value="Unassembled WGS sequence"/>
</dbReference>
<evidence type="ECO:0000256" key="1">
    <source>
        <dbReference type="ARBA" id="ARBA00010900"/>
    </source>
</evidence>
<dbReference type="SMART" id="SM00443">
    <property type="entry name" value="G_patch"/>
    <property type="match status" value="1"/>
</dbReference>
<dbReference type="PANTHER" id="PTHR23329">
    <property type="entry name" value="TUFTELIN-INTERACTING PROTEIN 11-RELATED"/>
    <property type="match status" value="1"/>
</dbReference>
<feature type="region of interest" description="Disordered" evidence="2">
    <location>
        <begin position="828"/>
        <end position="856"/>
    </location>
</feature>
<feature type="compositionally biased region" description="Basic and acidic residues" evidence="2">
    <location>
        <begin position="27"/>
        <end position="67"/>
    </location>
</feature>
<dbReference type="Pfam" id="PF01585">
    <property type="entry name" value="G-patch"/>
    <property type="match status" value="1"/>
</dbReference>
<comment type="similarity">
    <text evidence="1">Belongs to the TFP11/STIP family.</text>
</comment>
<evidence type="ECO:0000313" key="4">
    <source>
        <dbReference type="EMBL" id="GMI34110.1"/>
    </source>
</evidence>
<dbReference type="EMBL" id="BRYB01001809">
    <property type="protein sequence ID" value="GMI34110.1"/>
    <property type="molecule type" value="Genomic_DNA"/>
</dbReference>
<accession>A0ABQ6MV89</accession>
<evidence type="ECO:0000256" key="2">
    <source>
        <dbReference type="SAM" id="MobiDB-lite"/>
    </source>
</evidence>
<gene>
    <name evidence="4" type="ORF">TeGR_g4780</name>
</gene>
<dbReference type="InterPro" id="IPR000467">
    <property type="entry name" value="G_patch_dom"/>
</dbReference>
<dbReference type="InterPro" id="IPR045211">
    <property type="entry name" value="TFP11/STIP/Ntr1"/>
</dbReference>
<evidence type="ECO:0000313" key="5">
    <source>
        <dbReference type="Proteomes" id="UP001165060"/>
    </source>
</evidence>
<keyword evidence="5" id="KW-1185">Reference proteome</keyword>
<reference evidence="4 5" key="1">
    <citation type="journal article" date="2023" name="Commun. Biol.">
        <title>Genome analysis of Parmales, the sister group of diatoms, reveals the evolutionary specialization of diatoms from phago-mixotrophs to photoautotrophs.</title>
        <authorList>
            <person name="Ban H."/>
            <person name="Sato S."/>
            <person name="Yoshikawa S."/>
            <person name="Yamada K."/>
            <person name="Nakamura Y."/>
            <person name="Ichinomiya M."/>
            <person name="Sato N."/>
            <person name="Blanc-Mathieu R."/>
            <person name="Endo H."/>
            <person name="Kuwata A."/>
            <person name="Ogata H."/>
        </authorList>
    </citation>
    <scope>NUCLEOTIDE SEQUENCE [LARGE SCALE GENOMIC DNA]</scope>
</reference>
<feature type="compositionally biased region" description="Basic residues" evidence="2">
    <location>
        <begin position="1"/>
        <end position="15"/>
    </location>
</feature>
<feature type="compositionally biased region" description="Gly residues" evidence="2">
    <location>
        <begin position="91"/>
        <end position="115"/>
    </location>
</feature>
<dbReference type="Pfam" id="PF07842">
    <property type="entry name" value="GCFC"/>
    <property type="match status" value="1"/>
</dbReference>
<dbReference type="InterPro" id="IPR022783">
    <property type="entry name" value="GCFC_dom"/>
</dbReference>
<feature type="non-terminal residue" evidence="4">
    <location>
        <position position="1"/>
    </location>
</feature>
<feature type="region of interest" description="Disordered" evidence="2">
    <location>
        <begin position="1"/>
        <end position="115"/>
    </location>
</feature>
<sequence>DGGGGKKRRGGKGHARSLEPMSFVQAVEEREGEKEGGAGEERAEEEAKEKERRREANDKFRQLLERGKGKRKEKPKPAAPPPEAMEEEAPRGGGLGFTPGGGQGLGAAPQGGLGLGAAPQGGLGLGAAPQGGLGLGAAPQGGLGLGAAPQGGLGLGAAPQGGLGLGAAPQGGLGLGAAPSGGLGLGAAPSGGLGLGAAPSGGLGLGAAPPSFQKATPQLNPAAAPSVPYVDPNLGKWEKHTKGIGMKLLSKMGFKGRLGAKEKGVSTVVETVVRPSNLGLGFGNFKEMAQLKNNKVFEAQLRGEDVVVDEPGAKAAQRKRRGPASLTDKLLKQQEQSWRKSEATAKAEKQRAAKADKAEKYVLSSSELVAKAGVGGGDLIVDMRGPDFNPDGADTAAPPAGPILPGAELMHNLTHLISDEEMKIQTATHYYNVARRKEEDMEKEERELGENVERTATREKALVKIRGALEQLGGDTGGKGGDDKIANVLTTFQGIQREHPDEWAALKLERLVPTYLSPSLSASLAGWNPFSSSPALAADTLKTYSSLCPPHTILDLFTTTVLPLIQAAASSPSTFSVVHHTLACVDLYESLKEQVGEDALLPFLQNTVLPRISQEVEHSWDPLDSPQPIHSWIFPWLPHLSLSHLFPTIRRKFHIALAKWSGPEDTSVRELIQPWKGVFDDKSFGAMVSRDILPRLSSSLRKFKTNVNLQDLAAFNSVAEWREHALITSAQFLALLEGDFFLPWLQALYDFCVGGGGKKELGEFYVGWKGVLVKAAGSNDELLEDDMTCVMLHAALCIIGRCADGGDMKDVAPPRAATLSFEGAVERRRKVAEEEEQRRRRDTGRGRGVGGGGAGEGEKLSFRDIVLAKAEEAGVEVVMKAGRKEGKQIWSWGGKHSIYFDLNVVFVNKAGEWEPVSVDELVQLAQAQ</sequence>
<feature type="compositionally biased region" description="Gly residues" evidence="2">
    <location>
        <begin position="846"/>
        <end position="855"/>
    </location>
</feature>
<feature type="domain" description="G-patch" evidence="3">
    <location>
        <begin position="239"/>
        <end position="283"/>
    </location>
</feature>
<feature type="compositionally biased region" description="Basic and acidic residues" evidence="2">
    <location>
        <begin position="836"/>
        <end position="845"/>
    </location>
</feature>
<evidence type="ECO:0000259" key="3">
    <source>
        <dbReference type="SMART" id="SM00443"/>
    </source>
</evidence>
<protein>
    <recommendedName>
        <fullName evidence="3">G-patch domain-containing protein</fullName>
    </recommendedName>
</protein>
<organism evidence="4 5">
    <name type="scientific">Tetraparma gracilis</name>
    <dbReference type="NCBI Taxonomy" id="2962635"/>
    <lineage>
        <taxon>Eukaryota</taxon>
        <taxon>Sar</taxon>
        <taxon>Stramenopiles</taxon>
        <taxon>Ochrophyta</taxon>
        <taxon>Bolidophyceae</taxon>
        <taxon>Parmales</taxon>
        <taxon>Triparmaceae</taxon>
        <taxon>Tetraparma</taxon>
    </lineage>
</organism>
<feature type="region of interest" description="Disordered" evidence="2">
    <location>
        <begin position="335"/>
        <end position="356"/>
    </location>
</feature>
<name>A0ABQ6MV89_9STRA</name>
<comment type="caution">
    <text evidence="4">The sequence shown here is derived from an EMBL/GenBank/DDBJ whole genome shotgun (WGS) entry which is preliminary data.</text>
</comment>
<dbReference type="PANTHER" id="PTHR23329:SF1">
    <property type="entry name" value="TUFTELIN-INTERACTING PROTEIN 11"/>
    <property type="match status" value="1"/>
</dbReference>